<evidence type="ECO:0000259" key="6">
    <source>
        <dbReference type="PROSITE" id="PS50262"/>
    </source>
</evidence>
<sequence length="322" mass="35915">MLSANLSLTNVTAGDQYQSLLERLLFSTVTSVPCCIFLFINVTMLFTLRSKAVFRDSSRYILLFNLLLADTIQMTLSQSMYIIAVCRTRLLYPVCGLLVMLTKLTNEVSPLTLVVMSLERYVAVCHPLRHATIITSTNTALAIMVVWAISSLNVLVRVVLLLDFPFEDLDTLLMKDFCSDIAMLIGLVSDDYERAFVSFVFVSAAAVITSTYIGVMVAARSASTDKASARKARNTLLLHLVQLGLSLSSTVYNPILTAVSRSVERLVFVRLQNVFYVCIFIFPRCLSSLIYGIRDQTIRPALMFYLCCRLKVLRTSTKVSAS</sequence>
<feature type="transmembrane region" description="Helical" evidence="5">
    <location>
        <begin position="139"/>
        <end position="162"/>
    </location>
</feature>
<evidence type="ECO:0000313" key="7">
    <source>
        <dbReference type="EMBL" id="CAB1427355.1"/>
    </source>
</evidence>
<dbReference type="SUPFAM" id="SSF81321">
    <property type="entry name" value="Family A G protein-coupled receptor-like"/>
    <property type="match status" value="1"/>
</dbReference>
<dbReference type="InterPro" id="IPR017452">
    <property type="entry name" value="GPCR_Rhodpsn_7TM"/>
</dbReference>
<dbReference type="PROSITE" id="PS50262">
    <property type="entry name" value="G_PROTEIN_RECEP_F1_2"/>
    <property type="match status" value="1"/>
</dbReference>
<feature type="transmembrane region" description="Helical" evidence="5">
    <location>
        <begin position="236"/>
        <end position="254"/>
    </location>
</feature>
<dbReference type="GO" id="GO:0005549">
    <property type="term" value="F:odorant binding"/>
    <property type="evidence" value="ECO:0007669"/>
    <property type="project" value="TreeGrafter"/>
</dbReference>
<dbReference type="GO" id="GO:0016020">
    <property type="term" value="C:membrane"/>
    <property type="evidence" value="ECO:0007669"/>
    <property type="project" value="UniProtKB-SubCell"/>
</dbReference>
<keyword evidence="8" id="KW-1185">Reference proteome</keyword>
<keyword evidence="3 5" id="KW-1133">Transmembrane helix</keyword>
<keyword evidence="2 5" id="KW-0812">Transmembrane</keyword>
<feature type="transmembrane region" description="Helical" evidence="5">
    <location>
        <begin position="24"/>
        <end position="48"/>
    </location>
</feature>
<keyword evidence="4 5" id="KW-0472">Membrane</keyword>
<dbReference type="AlphaFoldDB" id="A0A9N7U9M6"/>
<evidence type="ECO:0000256" key="5">
    <source>
        <dbReference type="SAM" id="Phobius"/>
    </source>
</evidence>
<dbReference type="InterPro" id="IPR052921">
    <property type="entry name" value="GPCR1_Superfamily_Member"/>
</dbReference>
<dbReference type="CDD" id="cd00637">
    <property type="entry name" value="7tm_classA_rhodopsin-like"/>
    <property type="match status" value="1"/>
</dbReference>
<feature type="transmembrane region" description="Helical" evidence="5">
    <location>
        <begin position="274"/>
        <end position="293"/>
    </location>
</feature>
<protein>
    <recommendedName>
        <fullName evidence="6">G-protein coupled receptors family 1 profile domain-containing protein</fullName>
    </recommendedName>
</protein>
<dbReference type="Proteomes" id="UP001153269">
    <property type="component" value="Unassembled WGS sequence"/>
</dbReference>
<evidence type="ECO:0000313" key="8">
    <source>
        <dbReference type="Proteomes" id="UP001153269"/>
    </source>
</evidence>
<gene>
    <name evidence="7" type="ORF">PLEPLA_LOCUS15294</name>
</gene>
<dbReference type="GO" id="GO:0004984">
    <property type="term" value="F:olfactory receptor activity"/>
    <property type="evidence" value="ECO:0007669"/>
    <property type="project" value="TreeGrafter"/>
</dbReference>
<accession>A0A9N7U9M6</accession>
<proteinExistence type="predicted"/>
<evidence type="ECO:0000256" key="1">
    <source>
        <dbReference type="ARBA" id="ARBA00004370"/>
    </source>
</evidence>
<dbReference type="FunFam" id="1.20.1070.10:FF:000096">
    <property type="entry name" value="Odorant receptor 131-2"/>
    <property type="match status" value="1"/>
</dbReference>
<dbReference type="GO" id="GO:0004930">
    <property type="term" value="F:G protein-coupled receptor activity"/>
    <property type="evidence" value="ECO:0007669"/>
    <property type="project" value="InterPro"/>
</dbReference>
<dbReference type="PANTHER" id="PTHR26451">
    <property type="entry name" value="G_PROTEIN_RECEP_F1_2 DOMAIN-CONTAINING PROTEIN"/>
    <property type="match status" value="1"/>
</dbReference>
<feature type="transmembrane region" description="Helical" evidence="5">
    <location>
        <begin position="195"/>
        <end position="215"/>
    </location>
</feature>
<dbReference type="PANTHER" id="PTHR26451:SF866">
    <property type="entry name" value="ODORANT RECEPTOR-RELATED"/>
    <property type="match status" value="1"/>
</dbReference>
<dbReference type="PRINTS" id="PR00237">
    <property type="entry name" value="GPCRRHODOPSN"/>
</dbReference>
<organism evidence="7 8">
    <name type="scientific">Pleuronectes platessa</name>
    <name type="common">European plaice</name>
    <dbReference type="NCBI Taxonomy" id="8262"/>
    <lineage>
        <taxon>Eukaryota</taxon>
        <taxon>Metazoa</taxon>
        <taxon>Chordata</taxon>
        <taxon>Craniata</taxon>
        <taxon>Vertebrata</taxon>
        <taxon>Euteleostomi</taxon>
        <taxon>Actinopterygii</taxon>
        <taxon>Neopterygii</taxon>
        <taxon>Teleostei</taxon>
        <taxon>Neoteleostei</taxon>
        <taxon>Acanthomorphata</taxon>
        <taxon>Carangaria</taxon>
        <taxon>Pleuronectiformes</taxon>
        <taxon>Pleuronectoidei</taxon>
        <taxon>Pleuronectidae</taxon>
        <taxon>Pleuronectes</taxon>
    </lineage>
</organism>
<feature type="domain" description="G-protein coupled receptors family 1 profile" evidence="6">
    <location>
        <begin position="40"/>
        <end position="291"/>
    </location>
</feature>
<dbReference type="Gene3D" id="1.20.1070.10">
    <property type="entry name" value="Rhodopsin 7-helix transmembrane proteins"/>
    <property type="match status" value="1"/>
</dbReference>
<reference evidence="7" key="1">
    <citation type="submission" date="2020-03" db="EMBL/GenBank/DDBJ databases">
        <authorList>
            <person name="Weist P."/>
        </authorList>
    </citation>
    <scope>NUCLEOTIDE SEQUENCE</scope>
</reference>
<comment type="caution">
    <text evidence="7">The sequence shown here is derived from an EMBL/GenBank/DDBJ whole genome shotgun (WGS) entry which is preliminary data.</text>
</comment>
<comment type="subcellular location">
    <subcellularLocation>
        <location evidence="1">Membrane</location>
    </subcellularLocation>
</comment>
<dbReference type="Pfam" id="PF00001">
    <property type="entry name" value="7tm_1"/>
    <property type="match status" value="1"/>
</dbReference>
<evidence type="ECO:0000256" key="3">
    <source>
        <dbReference type="ARBA" id="ARBA00022989"/>
    </source>
</evidence>
<evidence type="ECO:0000256" key="4">
    <source>
        <dbReference type="ARBA" id="ARBA00023136"/>
    </source>
</evidence>
<name>A0A9N7U9M6_PLEPL</name>
<dbReference type="EMBL" id="CADEAL010000964">
    <property type="protein sequence ID" value="CAB1427355.1"/>
    <property type="molecule type" value="Genomic_DNA"/>
</dbReference>
<evidence type="ECO:0000256" key="2">
    <source>
        <dbReference type="ARBA" id="ARBA00022692"/>
    </source>
</evidence>
<dbReference type="InterPro" id="IPR000276">
    <property type="entry name" value="GPCR_Rhodpsn"/>
</dbReference>